<evidence type="ECO:0000313" key="2">
    <source>
        <dbReference type="EMBL" id="GFZ75424.1"/>
    </source>
</evidence>
<feature type="domain" description="DUF2963" evidence="1">
    <location>
        <begin position="89"/>
        <end position="124"/>
    </location>
</feature>
<evidence type="ECO:0000259" key="1">
    <source>
        <dbReference type="Pfam" id="PF11178"/>
    </source>
</evidence>
<evidence type="ECO:0000313" key="3">
    <source>
        <dbReference type="Proteomes" id="UP000677853"/>
    </source>
</evidence>
<reference evidence="2 3" key="1">
    <citation type="journal article" date="2021" name="J. Gen. Plant Pathol.">
        <title>Enrichment of phytoplasma genome DNA through a methyl-CpG binding domain-mediated method for efficient genome sequencing.</title>
        <authorList>
            <person name="Nijo T."/>
            <person name="Iwabuchi N."/>
            <person name="Tokuda R."/>
            <person name="Suzuki T."/>
            <person name="Matsumoto O."/>
            <person name="Miyazaki A."/>
            <person name="Maejima K."/>
            <person name="Oshima K."/>
            <person name="Namba S."/>
            <person name="Yamaji Y."/>
        </authorList>
    </citation>
    <scope>NUCLEOTIDE SEQUENCE [LARGE SCALE GENOMIC DNA]</scope>
    <source>
        <strain evidence="2 3">HP</strain>
    </source>
</reference>
<proteinExistence type="predicted"/>
<name>A0ABQ1EJF7_9MOLU</name>
<accession>A0ABQ1EJF7</accession>
<comment type="caution">
    <text evidence="2">The sequence shown here is derived from an EMBL/GenBank/DDBJ whole genome shotgun (WGS) entry which is preliminary data.</text>
</comment>
<sequence length="130" mass="15255">MFWIASHTYKYHLETEKRRTLLETDILEEAKKLNEKIHQENVKLKKEIDKLTLPDSFKQIGYYPDGKTIKLISWYNPKTGNKTKETNCNSDGKISYITEYDPQTGKEIKRTEYNSDGTISSINDLIPQKH</sequence>
<dbReference type="Proteomes" id="UP000677853">
    <property type="component" value="Unassembled WGS sequence"/>
</dbReference>
<keyword evidence="3" id="KW-1185">Reference proteome</keyword>
<feature type="domain" description="DUF2963" evidence="1">
    <location>
        <begin position="56"/>
        <end position="87"/>
    </location>
</feature>
<dbReference type="Gene3D" id="3.90.930.1">
    <property type="match status" value="1"/>
</dbReference>
<dbReference type="EMBL" id="BMZZ01000006">
    <property type="protein sequence ID" value="GFZ75424.1"/>
    <property type="molecule type" value="Genomic_DNA"/>
</dbReference>
<dbReference type="RefSeq" id="WP_249402816.1">
    <property type="nucleotide sequence ID" value="NZ_BMZZ01000006.1"/>
</dbReference>
<organism evidence="2 3">
    <name type="scientific">Hydrangea phyllody phytoplasma</name>
    <dbReference type="NCBI Taxonomy" id="238673"/>
    <lineage>
        <taxon>Bacteria</taxon>
        <taxon>Bacillati</taxon>
        <taxon>Mycoplasmatota</taxon>
        <taxon>Mollicutes</taxon>
        <taxon>Acholeplasmatales</taxon>
        <taxon>Acholeplasmataceae</taxon>
        <taxon>Candidatus Phytoplasma</taxon>
        <taxon>16SrI (Aster yellows group)</taxon>
    </lineage>
</organism>
<gene>
    <name evidence="2" type="ORF">HPP_3820</name>
</gene>
<dbReference type="Pfam" id="PF11178">
    <property type="entry name" value="DUF2963"/>
    <property type="match status" value="2"/>
</dbReference>
<dbReference type="InterPro" id="IPR021348">
    <property type="entry name" value="DUF2963"/>
</dbReference>
<protein>
    <recommendedName>
        <fullName evidence="1">DUF2963 domain-containing protein</fullName>
    </recommendedName>
</protein>